<dbReference type="AlphaFoldDB" id="A0A9W8IRS2"/>
<gene>
    <name evidence="1" type="ORF">H1R20_g15805</name>
</gene>
<dbReference type="EMBL" id="JANBPK010001631">
    <property type="protein sequence ID" value="KAJ2921287.1"/>
    <property type="molecule type" value="Genomic_DNA"/>
</dbReference>
<sequence>MEVPVVPLFNPPRNPKFLAAICTRFITHLFEECQENESDILQHKLKQFISHVFEKMPALAEAVAFGALLLMQQVKHTHGLKLGVHEGAYGEPFATGHALFITALIIAQKEVIKESVSHGFWSTTVSQGILEESLLVAMEREVRESLEGKMTLDYETIVKFRRDVAYIHGMPVLLALARK</sequence>
<dbReference type="CDD" id="cd20557">
    <property type="entry name" value="CYCLIN_ScPCL1-like"/>
    <property type="match status" value="1"/>
</dbReference>
<keyword evidence="2" id="KW-1185">Reference proteome</keyword>
<evidence type="ECO:0000313" key="2">
    <source>
        <dbReference type="Proteomes" id="UP001140091"/>
    </source>
</evidence>
<dbReference type="Proteomes" id="UP001140091">
    <property type="component" value="Unassembled WGS sequence"/>
</dbReference>
<evidence type="ECO:0000313" key="1">
    <source>
        <dbReference type="EMBL" id="KAJ2921287.1"/>
    </source>
</evidence>
<feature type="non-terminal residue" evidence="1">
    <location>
        <position position="179"/>
    </location>
</feature>
<name>A0A9W8IRS2_9AGAR</name>
<reference evidence="1" key="1">
    <citation type="submission" date="2022-06" db="EMBL/GenBank/DDBJ databases">
        <title>Genome Sequence of Candolleomyces eurysporus.</title>
        <authorList>
            <person name="Buettner E."/>
        </authorList>
    </citation>
    <scope>NUCLEOTIDE SEQUENCE</scope>
    <source>
        <strain evidence="1">VTCC 930004</strain>
    </source>
</reference>
<proteinExistence type="predicted"/>
<protein>
    <submittedName>
        <fullName evidence="1">Uncharacterized protein</fullName>
    </submittedName>
</protein>
<comment type="caution">
    <text evidence="1">The sequence shown here is derived from an EMBL/GenBank/DDBJ whole genome shotgun (WGS) entry which is preliminary data.</text>
</comment>
<organism evidence="1 2">
    <name type="scientific">Candolleomyces eurysporus</name>
    <dbReference type="NCBI Taxonomy" id="2828524"/>
    <lineage>
        <taxon>Eukaryota</taxon>
        <taxon>Fungi</taxon>
        <taxon>Dikarya</taxon>
        <taxon>Basidiomycota</taxon>
        <taxon>Agaricomycotina</taxon>
        <taxon>Agaricomycetes</taxon>
        <taxon>Agaricomycetidae</taxon>
        <taxon>Agaricales</taxon>
        <taxon>Agaricineae</taxon>
        <taxon>Psathyrellaceae</taxon>
        <taxon>Candolleomyces</taxon>
    </lineage>
</organism>
<dbReference type="OrthoDB" id="2875217at2759"/>
<accession>A0A9W8IRS2</accession>